<keyword evidence="5" id="KW-1185">Reference proteome</keyword>
<evidence type="ECO:0000256" key="3">
    <source>
        <dbReference type="SAM" id="Phobius"/>
    </source>
</evidence>
<organism evidence="4 5">
    <name type="scientific">Vespula germanica</name>
    <name type="common">German yellow jacket</name>
    <name type="synonym">Paravespula germanica</name>
    <dbReference type="NCBI Taxonomy" id="30212"/>
    <lineage>
        <taxon>Eukaryota</taxon>
        <taxon>Metazoa</taxon>
        <taxon>Ecdysozoa</taxon>
        <taxon>Arthropoda</taxon>
        <taxon>Hexapoda</taxon>
        <taxon>Insecta</taxon>
        <taxon>Pterygota</taxon>
        <taxon>Neoptera</taxon>
        <taxon>Endopterygota</taxon>
        <taxon>Hymenoptera</taxon>
        <taxon>Apocrita</taxon>
        <taxon>Aculeata</taxon>
        <taxon>Vespoidea</taxon>
        <taxon>Vespidae</taxon>
        <taxon>Vespinae</taxon>
        <taxon>Vespula</taxon>
    </lineage>
</organism>
<dbReference type="InterPro" id="IPR000618">
    <property type="entry name" value="Insect_cuticle"/>
</dbReference>
<dbReference type="PANTHER" id="PTHR10380:SF218">
    <property type="entry name" value="ADULT CUTICLE PROTEIN 65AA-RELATED"/>
    <property type="match status" value="1"/>
</dbReference>
<name>A0A834J4N4_VESGE</name>
<dbReference type="AlphaFoldDB" id="A0A834J4N4"/>
<evidence type="ECO:0000256" key="2">
    <source>
        <dbReference type="PROSITE-ProRule" id="PRU00497"/>
    </source>
</evidence>
<evidence type="ECO:0000313" key="4">
    <source>
        <dbReference type="EMBL" id="KAF7381056.1"/>
    </source>
</evidence>
<dbReference type="PANTHER" id="PTHR10380">
    <property type="entry name" value="CUTICLE PROTEIN"/>
    <property type="match status" value="1"/>
</dbReference>
<proteinExistence type="predicted"/>
<keyword evidence="1 2" id="KW-0193">Cuticle</keyword>
<dbReference type="PROSITE" id="PS51155">
    <property type="entry name" value="CHIT_BIND_RR_2"/>
    <property type="match status" value="1"/>
</dbReference>
<protein>
    <recommendedName>
        <fullName evidence="6">Flexible cuticle protein 12</fullName>
    </recommendedName>
</protein>
<reference evidence="4" key="1">
    <citation type="journal article" date="2020" name="G3 (Bethesda)">
        <title>High-Quality Assemblies for Three Invasive Social Wasps from the &lt;i&gt;Vespula&lt;/i&gt; Genus.</title>
        <authorList>
            <person name="Harrop T.W.R."/>
            <person name="Guhlin J."/>
            <person name="McLaughlin G.M."/>
            <person name="Permina E."/>
            <person name="Stockwell P."/>
            <person name="Gilligan J."/>
            <person name="Le Lec M.F."/>
            <person name="Gruber M.A.M."/>
            <person name="Quinn O."/>
            <person name="Lovegrove M."/>
            <person name="Duncan E.J."/>
            <person name="Remnant E.J."/>
            <person name="Van Eeckhoven J."/>
            <person name="Graham B."/>
            <person name="Knapp R.A."/>
            <person name="Langford K.W."/>
            <person name="Kronenberg Z."/>
            <person name="Press M.O."/>
            <person name="Eacker S.M."/>
            <person name="Wilson-Rankin E.E."/>
            <person name="Purcell J."/>
            <person name="Lester P.J."/>
            <person name="Dearden P.K."/>
        </authorList>
    </citation>
    <scope>NUCLEOTIDE SEQUENCE</scope>
    <source>
        <strain evidence="4">Linc-1</strain>
    </source>
</reference>
<dbReference type="GO" id="GO:0062129">
    <property type="term" value="C:chitin-based extracellular matrix"/>
    <property type="evidence" value="ECO:0007669"/>
    <property type="project" value="TreeGrafter"/>
</dbReference>
<keyword evidence="3" id="KW-0472">Membrane</keyword>
<dbReference type="InterPro" id="IPR050468">
    <property type="entry name" value="Cuticle_Struct_Prot"/>
</dbReference>
<accession>A0A834J4N4</accession>
<dbReference type="Proteomes" id="UP000617340">
    <property type="component" value="Unassembled WGS sequence"/>
</dbReference>
<evidence type="ECO:0000313" key="5">
    <source>
        <dbReference type="Proteomes" id="UP000617340"/>
    </source>
</evidence>
<evidence type="ECO:0000256" key="1">
    <source>
        <dbReference type="ARBA" id="ARBA00022460"/>
    </source>
</evidence>
<keyword evidence="3" id="KW-1133">Transmembrane helix</keyword>
<gene>
    <name evidence="4" type="ORF">HZH68_015931</name>
</gene>
<keyword evidence="3" id="KW-0812">Transmembrane</keyword>
<dbReference type="Pfam" id="PF00379">
    <property type="entry name" value="Chitin_bind_4"/>
    <property type="match status" value="1"/>
</dbReference>
<dbReference type="EMBL" id="JACSDZ010000022">
    <property type="protein sequence ID" value="KAF7381056.1"/>
    <property type="molecule type" value="Genomic_DNA"/>
</dbReference>
<feature type="transmembrane region" description="Helical" evidence="3">
    <location>
        <begin position="20"/>
        <end position="45"/>
    </location>
</feature>
<evidence type="ECO:0008006" key="6">
    <source>
        <dbReference type="Google" id="ProtNLM"/>
    </source>
</evidence>
<dbReference type="GO" id="GO:0008010">
    <property type="term" value="F:structural constituent of chitin-based larval cuticle"/>
    <property type="evidence" value="ECO:0007669"/>
    <property type="project" value="TreeGrafter"/>
</dbReference>
<sequence length="135" mass="14674">MASGRVLIVGKVKKKVKGEIQWWCNEILAVGGPIIAFFAVLAVALARPQHQEDVVVVKETPSDNIGVGGYNYGYELSNGQHHQESAELRNAGTENEALAVSGSFGWVDPVTNQRYTVNYVADENGFHPQGEHLPS</sequence>
<comment type="caution">
    <text evidence="4">The sequence shown here is derived from an EMBL/GenBank/DDBJ whole genome shotgun (WGS) entry which is preliminary data.</text>
</comment>